<accession>A0A562T6L8</accession>
<feature type="transmembrane region" description="Helical" evidence="1">
    <location>
        <begin position="61"/>
        <end position="78"/>
    </location>
</feature>
<protein>
    <submittedName>
        <fullName evidence="3">Peptidase M23-like protein</fullName>
    </submittedName>
</protein>
<sequence>MFIYGILFITLALALLSLVLMLTATGKPFRYGWSRLLLALTLGLFVYLYGTWVYLTVHAKFAFGICLLLCLLSVFFRKKRGAAPRAWKRVLSLVWAGIFILLCTGYFTGTTGLRQQRIELAFPLKTGRYFVLQGGKGLPTNLFHFSLRGAIYAMDIVKLNDWGGRADKIFSRRLEDYEIFNDTIYAPCSGRVVRAYSDNPDNIPPNMDRGPQNTNQVLLETDSSYVFLAHMKKGSVVVHEGQWVQQGQALGCVGNSGFSSEPHLHIQAHAKTTPGSPWYMGEPLYISFNGKGYLLYEVIRPKRVEMVKK</sequence>
<feature type="transmembrane region" description="Helical" evidence="1">
    <location>
        <begin position="90"/>
        <end position="109"/>
    </location>
</feature>
<name>A0A562T6L8_CHIJA</name>
<organism evidence="3 4">
    <name type="scientific">Chitinophaga japonensis</name>
    <name type="common">Flexibacter japonensis</name>
    <dbReference type="NCBI Taxonomy" id="104662"/>
    <lineage>
        <taxon>Bacteria</taxon>
        <taxon>Pseudomonadati</taxon>
        <taxon>Bacteroidota</taxon>
        <taxon>Chitinophagia</taxon>
        <taxon>Chitinophagales</taxon>
        <taxon>Chitinophagaceae</taxon>
        <taxon>Chitinophaga</taxon>
    </lineage>
</organism>
<feature type="domain" description="M23ase beta-sheet core" evidence="2">
    <location>
        <begin position="181"/>
        <end position="274"/>
    </location>
</feature>
<evidence type="ECO:0000313" key="3">
    <source>
        <dbReference type="EMBL" id="TWI88918.1"/>
    </source>
</evidence>
<evidence type="ECO:0000256" key="1">
    <source>
        <dbReference type="SAM" id="Phobius"/>
    </source>
</evidence>
<reference evidence="3 4" key="1">
    <citation type="journal article" date="2013" name="Stand. Genomic Sci.">
        <title>Genomic Encyclopedia of Type Strains, Phase I: The one thousand microbial genomes (KMG-I) project.</title>
        <authorList>
            <person name="Kyrpides N.C."/>
            <person name="Woyke T."/>
            <person name="Eisen J.A."/>
            <person name="Garrity G."/>
            <person name="Lilburn T.G."/>
            <person name="Beck B.J."/>
            <person name="Whitman W.B."/>
            <person name="Hugenholtz P."/>
            <person name="Klenk H.P."/>
        </authorList>
    </citation>
    <scope>NUCLEOTIDE SEQUENCE [LARGE SCALE GENOMIC DNA]</scope>
    <source>
        <strain evidence="3 4">DSM 13484</strain>
    </source>
</reference>
<dbReference type="Pfam" id="PF01551">
    <property type="entry name" value="Peptidase_M23"/>
    <property type="match status" value="1"/>
</dbReference>
<comment type="caution">
    <text evidence="3">The sequence shown here is derived from an EMBL/GenBank/DDBJ whole genome shotgun (WGS) entry which is preliminary data.</text>
</comment>
<keyword evidence="1" id="KW-1133">Transmembrane helix</keyword>
<dbReference type="InterPro" id="IPR011055">
    <property type="entry name" value="Dup_hybrid_motif"/>
</dbReference>
<dbReference type="PANTHER" id="PTHR21666">
    <property type="entry name" value="PEPTIDASE-RELATED"/>
    <property type="match status" value="1"/>
</dbReference>
<feature type="transmembrane region" description="Helical" evidence="1">
    <location>
        <begin position="6"/>
        <end position="24"/>
    </location>
</feature>
<keyword evidence="1" id="KW-0812">Transmembrane</keyword>
<dbReference type="PANTHER" id="PTHR21666:SF270">
    <property type="entry name" value="MUREIN HYDROLASE ACTIVATOR ENVC"/>
    <property type="match status" value="1"/>
</dbReference>
<dbReference type="Gene3D" id="2.70.70.10">
    <property type="entry name" value="Glucose Permease (Domain IIA)"/>
    <property type="match status" value="1"/>
</dbReference>
<dbReference type="CDD" id="cd12797">
    <property type="entry name" value="M23_peptidase"/>
    <property type="match status" value="1"/>
</dbReference>
<dbReference type="InterPro" id="IPR050570">
    <property type="entry name" value="Cell_wall_metabolism_enzyme"/>
</dbReference>
<dbReference type="RefSeq" id="WP_244620437.1">
    <property type="nucleotide sequence ID" value="NZ_BAAAFY010000001.1"/>
</dbReference>
<evidence type="ECO:0000313" key="4">
    <source>
        <dbReference type="Proteomes" id="UP000316778"/>
    </source>
</evidence>
<dbReference type="SUPFAM" id="SSF51261">
    <property type="entry name" value="Duplicated hybrid motif"/>
    <property type="match status" value="1"/>
</dbReference>
<keyword evidence="1" id="KW-0472">Membrane</keyword>
<dbReference type="GO" id="GO:0004222">
    <property type="term" value="F:metalloendopeptidase activity"/>
    <property type="evidence" value="ECO:0007669"/>
    <property type="project" value="TreeGrafter"/>
</dbReference>
<keyword evidence="4" id="KW-1185">Reference proteome</keyword>
<dbReference type="EMBL" id="VLLG01000003">
    <property type="protein sequence ID" value="TWI88918.1"/>
    <property type="molecule type" value="Genomic_DNA"/>
</dbReference>
<evidence type="ECO:0000259" key="2">
    <source>
        <dbReference type="Pfam" id="PF01551"/>
    </source>
</evidence>
<proteinExistence type="predicted"/>
<dbReference type="Proteomes" id="UP000316778">
    <property type="component" value="Unassembled WGS sequence"/>
</dbReference>
<dbReference type="AlphaFoldDB" id="A0A562T6L8"/>
<dbReference type="InterPro" id="IPR016047">
    <property type="entry name" value="M23ase_b-sheet_dom"/>
</dbReference>
<gene>
    <name evidence="3" type="ORF">LX66_3008</name>
</gene>
<feature type="transmembrane region" description="Helical" evidence="1">
    <location>
        <begin position="36"/>
        <end position="55"/>
    </location>
</feature>